<evidence type="ECO:0000313" key="1">
    <source>
        <dbReference type="EMBL" id="KKU10925.1"/>
    </source>
</evidence>
<name>A0A0G1QQK5_9BACT</name>
<dbReference type="GO" id="GO:0032259">
    <property type="term" value="P:methylation"/>
    <property type="evidence" value="ECO:0007669"/>
    <property type="project" value="UniProtKB-KW"/>
</dbReference>
<evidence type="ECO:0000313" key="2">
    <source>
        <dbReference type="Proteomes" id="UP000034329"/>
    </source>
</evidence>
<dbReference type="GO" id="GO:0008168">
    <property type="term" value="F:methyltransferase activity"/>
    <property type="evidence" value="ECO:0007669"/>
    <property type="project" value="UniProtKB-KW"/>
</dbReference>
<reference evidence="1 2" key="1">
    <citation type="journal article" date="2015" name="Nature">
        <title>rRNA introns, odd ribosomes, and small enigmatic genomes across a large radiation of phyla.</title>
        <authorList>
            <person name="Brown C.T."/>
            <person name="Hug L.A."/>
            <person name="Thomas B.C."/>
            <person name="Sharon I."/>
            <person name="Castelle C.J."/>
            <person name="Singh A."/>
            <person name="Wilkins M.J."/>
            <person name="Williams K.H."/>
            <person name="Banfield J.F."/>
        </authorList>
    </citation>
    <scope>NUCLEOTIDE SEQUENCE [LARGE SCALE GENOMIC DNA]</scope>
</reference>
<dbReference type="PANTHER" id="PTHR43861:SF6">
    <property type="entry name" value="METHYLTRANSFERASE TYPE 11"/>
    <property type="match status" value="1"/>
</dbReference>
<dbReference type="Pfam" id="PF13489">
    <property type="entry name" value="Methyltransf_23"/>
    <property type="match status" value="1"/>
</dbReference>
<dbReference type="CDD" id="cd02440">
    <property type="entry name" value="AdoMet_MTases"/>
    <property type="match status" value="1"/>
</dbReference>
<protein>
    <submittedName>
        <fullName evidence="1">Methyltransferase type 12</fullName>
    </submittedName>
</protein>
<keyword evidence="1" id="KW-0489">Methyltransferase</keyword>
<organism evidence="1 2">
    <name type="scientific">Candidatus Woesebacteria bacterium GW2011_GWB1_45_5</name>
    <dbReference type="NCBI Taxonomy" id="1618581"/>
    <lineage>
        <taxon>Bacteria</taxon>
        <taxon>Candidatus Woeseibacteriota</taxon>
    </lineage>
</organism>
<dbReference type="PANTHER" id="PTHR43861">
    <property type="entry name" value="TRANS-ACONITATE 2-METHYLTRANSFERASE-RELATED"/>
    <property type="match status" value="1"/>
</dbReference>
<comment type="caution">
    <text evidence="1">The sequence shown here is derived from an EMBL/GenBank/DDBJ whole genome shotgun (WGS) entry which is preliminary data.</text>
</comment>
<dbReference type="Gene3D" id="3.40.50.150">
    <property type="entry name" value="Vaccinia Virus protein VP39"/>
    <property type="match status" value="1"/>
</dbReference>
<sequence length="266" mass="30510">MKCFVCNGESWLPFYKNLVFCEGCGFVKAADRFFKINPEKVYDKKYYTKGQYADYEKEKASLAGNFSDRLAQIIKYKKGGKILDVGCAYGYFLLEAKRFFEIRGIDLDKNTTRKASLITGADITTGNFLKHDFKREKFDVITFFDSIEHLTDPKKAILKSARMLKNGGIVAIETGDVESVLSKIEKEKWRLIDPGVHLNYFSRKTLNSLLVSCGFKVLAFSYVSFRRSIRQVMHRLLGKNLFIPFLSGLPLKVNTFDIMFVIAKKI</sequence>
<dbReference type="AlphaFoldDB" id="A0A0G1QQK5"/>
<keyword evidence="1" id="KW-0808">Transferase</keyword>
<accession>A0A0G1QQK5</accession>
<dbReference type="SUPFAM" id="SSF53335">
    <property type="entry name" value="S-adenosyl-L-methionine-dependent methyltransferases"/>
    <property type="match status" value="1"/>
</dbReference>
<dbReference type="Proteomes" id="UP000034329">
    <property type="component" value="Unassembled WGS sequence"/>
</dbReference>
<gene>
    <name evidence="1" type="ORF">UX13_C0001G0016</name>
</gene>
<dbReference type="EMBL" id="LCLA01000001">
    <property type="protein sequence ID" value="KKU10925.1"/>
    <property type="molecule type" value="Genomic_DNA"/>
</dbReference>
<dbReference type="InterPro" id="IPR029063">
    <property type="entry name" value="SAM-dependent_MTases_sf"/>
</dbReference>
<proteinExistence type="predicted"/>